<gene>
    <name evidence="1" type="ORF">QWZ14_25375</name>
</gene>
<keyword evidence="2" id="KW-1185">Reference proteome</keyword>
<organism evidence="1 2">
    <name type="scientific">Paeniroseomonas aquatica</name>
    <dbReference type="NCBI Taxonomy" id="373043"/>
    <lineage>
        <taxon>Bacteria</taxon>
        <taxon>Pseudomonadati</taxon>
        <taxon>Pseudomonadota</taxon>
        <taxon>Alphaproteobacteria</taxon>
        <taxon>Acetobacterales</taxon>
        <taxon>Acetobacteraceae</taxon>
        <taxon>Paeniroseomonas</taxon>
    </lineage>
</organism>
<dbReference type="RefSeq" id="WP_290319783.1">
    <property type="nucleotide sequence ID" value="NZ_JAUFPN010000197.1"/>
</dbReference>
<reference evidence="2" key="1">
    <citation type="journal article" date="2019" name="Int. J. Syst. Evol. Microbiol.">
        <title>The Global Catalogue of Microorganisms (GCM) 10K type strain sequencing project: providing services to taxonomists for standard genome sequencing and annotation.</title>
        <authorList>
            <consortium name="The Broad Institute Genomics Platform"/>
            <consortium name="The Broad Institute Genome Sequencing Center for Infectious Disease"/>
            <person name="Wu L."/>
            <person name="Ma J."/>
        </authorList>
    </citation>
    <scope>NUCLEOTIDE SEQUENCE [LARGE SCALE GENOMIC DNA]</scope>
    <source>
        <strain evidence="2">CECT 7131</strain>
    </source>
</reference>
<dbReference type="InterPro" id="IPR029069">
    <property type="entry name" value="HotDog_dom_sf"/>
</dbReference>
<protein>
    <recommendedName>
        <fullName evidence="3">Thioesterase family protein</fullName>
    </recommendedName>
</protein>
<accession>A0ABT8ADF2</accession>
<proteinExistence type="predicted"/>
<dbReference type="SUPFAM" id="SSF54637">
    <property type="entry name" value="Thioesterase/thiol ester dehydrase-isomerase"/>
    <property type="match status" value="1"/>
</dbReference>
<dbReference type="EMBL" id="JAUFPN010000197">
    <property type="protein sequence ID" value="MDN3567723.1"/>
    <property type="molecule type" value="Genomic_DNA"/>
</dbReference>
<dbReference type="Proteomes" id="UP001529369">
    <property type="component" value="Unassembled WGS sequence"/>
</dbReference>
<comment type="caution">
    <text evidence="1">The sequence shown here is derived from an EMBL/GenBank/DDBJ whole genome shotgun (WGS) entry which is preliminary data.</text>
</comment>
<sequence>MALIEARFRGPPGVGNGGYVAGRMAALLGRQPLEVTLRRGWPLDVPLGIRRRDGLVEACDAAGQVIAEARPVEFALEVPPPPSVAEAAAATRWFAEGPFSHSQGQCFVCGTALAEGVGLRVFTGRVPGRPGVAAALWRPAAGFAGADGTIDPAYLWSALDCAGHFAFTVDAAPGRMLLGRIAGELRGPVAVGEACIVLGWQIAAEGRKRHAGTAIFGADGGLRGLARALWVVPAPTPA</sequence>
<name>A0ABT8ADF2_9PROT</name>
<evidence type="ECO:0000313" key="1">
    <source>
        <dbReference type="EMBL" id="MDN3567723.1"/>
    </source>
</evidence>
<evidence type="ECO:0000313" key="2">
    <source>
        <dbReference type="Proteomes" id="UP001529369"/>
    </source>
</evidence>
<evidence type="ECO:0008006" key="3">
    <source>
        <dbReference type="Google" id="ProtNLM"/>
    </source>
</evidence>
<dbReference type="Gene3D" id="3.10.129.10">
    <property type="entry name" value="Hotdog Thioesterase"/>
    <property type="match status" value="1"/>
</dbReference>